<dbReference type="PANTHER" id="PTHR31286">
    <property type="entry name" value="GLYCINE-RICH CELL WALL STRUCTURAL PROTEIN 1.8-LIKE"/>
    <property type="match status" value="1"/>
</dbReference>
<gene>
    <name evidence="4" type="ORF">SO802_021907</name>
</gene>
<name>A0AAW2CGF3_9ROSI</name>
<feature type="compositionally biased region" description="Polar residues" evidence="2">
    <location>
        <begin position="186"/>
        <end position="197"/>
    </location>
</feature>
<comment type="caution">
    <text evidence="4">The sequence shown here is derived from an EMBL/GenBank/DDBJ whole genome shotgun (WGS) entry which is preliminary data.</text>
</comment>
<dbReference type="EMBL" id="JAZDWU010000007">
    <property type="protein sequence ID" value="KAK9997221.1"/>
    <property type="molecule type" value="Genomic_DNA"/>
</dbReference>
<evidence type="ECO:0000256" key="2">
    <source>
        <dbReference type="SAM" id="MobiDB-lite"/>
    </source>
</evidence>
<keyword evidence="1" id="KW-0479">Metal-binding</keyword>
<keyword evidence="1" id="KW-0862">Zinc</keyword>
<proteinExistence type="predicted"/>
<evidence type="ECO:0000256" key="1">
    <source>
        <dbReference type="PROSITE-ProRule" id="PRU00047"/>
    </source>
</evidence>
<dbReference type="InterPro" id="IPR040256">
    <property type="entry name" value="At4g02000-like"/>
</dbReference>
<reference evidence="4 5" key="1">
    <citation type="submission" date="2024-01" db="EMBL/GenBank/DDBJ databases">
        <title>A telomere-to-telomere, gap-free genome of sweet tea (Lithocarpus litseifolius).</title>
        <authorList>
            <person name="Zhou J."/>
        </authorList>
    </citation>
    <scope>NUCLEOTIDE SEQUENCE [LARGE SCALE GENOMIC DNA]</scope>
    <source>
        <strain evidence="4">Zhou-2022a</strain>
        <tissue evidence="4">Leaf</tissue>
    </source>
</reference>
<keyword evidence="1" id="KW-0863">Zinc-finger</keyword>
<dbReference type="Proteomes" id="UP001459277">
    <property type="component" value="Unassembled WGS sequence"/>
</dbReference>
<dbReference type="GO" id="GO:0003676">
    <property type="term" value="F:nucleic acid binding"/>
    <property type="evidence" value="ECO:0007669"/>
    <property type="project" value="InterPro"/>
</dbReference>
<dbReference type="GO" id="GO:0008270">
    <property type="term" value="F:zinc ion binding"/>
    <property type="evidence" value="ECO:0007669"/>
    <property type="project" value="UniProtKB-KW"/>
</dbReference>
<protein>
    <recommendedName>
        <fullName evidence="3">CCHC-type domain-containing protein</fullName>
    </recommendedName>
</protein>
<dbReference type="AlphaFoldDB" id="A0AAW2CGF3"/>
<keyword evidence="5" id="KW-1185">Reference proteome</keyword>
<dbReference type="InterPro" id="IPR001878">
    <property type="entry name" value="Znf_CCHC"/>
</dbReference>
<evidence type="ECO:0000313" key="4">
    <source>
        <dbReference type="EMBL" id="KAK9997221.1"/>
    </source>
</evidence>
<evidence type="ECO:0000259" key="3">
    <source>
        <dbReference type="PROSITE" id="PS50158"/>
    </source>
</evidence>
<organism evidence="4 5">
    <name type="scientific">Lithocarpus litseifolius</name>
    <dbReference type="NCBI Taxonomy" id="425828"/>
    <lineage>
        <taxon>Eukaryota</taxon>
        <taxon>Viridiplantae</taxon>
        <taxon>Streptophyta</taxon>
        <taxon>Embryophyta</taxon>
        <taxon>Tracheophyta</taxon>
        <taxon>Spermatophyta</taxon>
        <taxon>Magnoliopsida</taxon>
        <taxon>eudicotyledons</taxon>
        <taxon>Gunneridae</taxon>
        <taxon>Pentapetalae</taxon>
        <taxon>rosids</taxon>
        <taxon>fabids</taxon>
        <taxon>Fagales</taxon>
        <taxon>Fagaceae</taxon>
        <taxon>Lithocarpus</taxon>
    </lineage>
</organism>
<feature type="domain" description="CCHC-type" evidence="3">
    <location>
        <begin position="72"/>
        <end position="85"/>
    </location>
</feature>
<dbReference type="PROSITE" id="PS50158">
    <property type="entry name" value="ZF_CCHC"/>
    <property type="match status" value="1"/>
</dbReference>
<accession>A0AAW2CGF3</accession>
<feature type="region of interest" description="Disordered" evidence="2">
    <location>
        <begin position="226"/>
        <end position="250"/>
    </location>
</feature>
<evidence type="ECO:0000313" key="5">
    <source>
        <dbReference type="Proteomes" id="UP001459277"/>
    </source>
</evidence>
<sequence length="250" mass="28049">MEDDAKLDEEVEALQQGSIGKVLREETFTATKSRDRFARLCIQLDVEKPLVTTILIGKFEQLVSNEGMQKLCFRCGRMGHRKEACLYIICHDSPFAEAEKKGTREMGTNSCNARAPDNPRSDKEPREDIQVDVQGDVHEGTYGPWVVVPHRKNGTKAQRSGGPFTGQVYSHALRGKRMSWQEGKESNLSSRAISPNGPTKEAKRKQSPLRIAEKMQILNAIQPIGEEAMRRAQPPSIHKLILEESTDHEA</sequence>
<feature type="region of interest" description="Disordered" evidence="2">
    <location>
        <begin position="180"/>
        <end position="209"/>
    </location>
</feature>
<dbReference type="PANTHER" id="PTHR31286:SF99">
    <property type="entry name" value="DUF4283 DOMAIN-CONTAINING PROTEIN"/>
    <property type="match status" value="1"/>
</dbReference>
<feature type="compositionally biased region" description="Basic and acidic residues" evidence="2">
    <location>
        <begin position="117"/>
        <end position="128"/>
    </location>
</feature>
<feature type="region of interest" description="Disordered" evidence="2">
    <location>
        <begin position="101"/>
        <end position="128"/>
    </location>
</feature>
<feature type="compositionally biased region" description="Basic and acidic residues" evidence="2">
    <location>
        <begin position="240"/>
        <end position="250"/>
    </location>
</feature>